<dbReference type="EMBL" id="MFCR01000011">
    <property type="protein sequence ID" value="OGE18630.1"/>
    <property type="molecule type" value="Genomic_DNA"/>
</dbReference>
<sequence length="143" mass="15912">MKEVVNLFLEEFKQWATSQDNIKAVALVGSYAKGTAKPDSDIDLVIITNDPKSLLEDVQWLQNFGQIKEIKNEDWGLVQSKRVFYESGLEIEFGIATPEWAKTDPTDPGTKRVISDGAKILYDKNGILQSLLSTLPPSSSKPI</sequence>
<dbReference type="Gene3D" id="3.30.460.10">
    <property type="entry name" value="Beta Polymerase, domain 2"/>
    <property type="match status" value="1"/>
</dbReference>
<evidence type="ECO:0000313" key="3">
    <source>
        <dbReference type="Proteomes" id="UP000176336"/>
    </source>
</evidence>
<dbReference type="GO" id="GO:0016779">
    <property type="term" value="F:nucleotidyltransferase activity"/>
    <property type="evidence" value="ECO:0007669"/>
    <property type="project" value="InterPro"/>
</dbReference>
<dbReference type="Proteomes" id="UP000176336">
    <property type="component" value="Unassembled WGS sequence"/>
</dbReference>
<dbReference type="CDD" id="cd05403">
    <property type="entry name" value="NT_KNTase_like"/>
    <property type="match status" value="1"/>
</dbReference>
<organism evidence="2 3">
    <name type="scientific">Candidatus Daviesbacteria bacterium RIFCSPHIGHO2_01_FULL_41_23</name>
    <dbReference type="NCBI Taxonomy" id="1797764"/>
    <lineage>
        <taxon>Bacteria</taxon>
        <taxon>Candidatus Daviesiibacteriota</taxon>
    </lineage>
</organism>
<dbReference type="InterPro" id="IPR002934">
    <property type="entry name" value="Polymerase_NTP_transf_dom"/>
</dbReference>
<dbReference type="SUPFAM" id="SSF81301">
    <property type="entry name" value="Nucleotidyltransferase"/>
    <property type="match status" value="1"/>
</dbReference>
<feature type="domain" description="Polymerase nucleotidyl transferase" evidence="1">
    <location>
        <begin position="17"/>
        <end position="62"/>
    </location>
</feature>
<name>A0A1F5IQP0_9BACT</name>
<dbReference type="AlphaFoldDB" id="A0A1F5IQP0"/>
<accession>A0A1F5IQP0</accession>
<proteinExistence type="predicted"/>
<reference evidence="2 3" key="1">
    <citation type="journal article" date="2016" name="Nat. Commun.">
        <title>Thousands of microbial genomes shed light on interconnected biogeochemical processes in an aquifer system.</title>
        <authorList>
            <person name="Anantharaman K."/>
            <person name="Brown C.T."/>
            <person name="Hug L.A."/>
            <person name="Sharon I."/>
            <person name="Castelle C.J."/>
            <person name="Probst A.J."/>
            <person name="Thomas B.C."/>
            <person name="Singh A."/>
            <person name="Wilkins M.J."/>
            <person name="Karaoz U."/>
            <person name="Brodie E.L."/>
            <person name="Williams K.H."/>
            <person name="Hubbard S.S."/>
            <person name="Banfield J.F."/>
        </authorList>
    </citation>
    <scope>NUCLEOTIDE SEQUENCE [LARGE SCALE GENOMIC DNA]</scope>
</reference>
<dbReference type="InterPro" id="IPR043519">
    <property type="entry name" value="NT_sf"/>
</dbReference>
<evidence type="ECO:0000313" key="2">
    <source>
        <dbReference type="EMBL" id="OGE18630.1"/>
    </source>
</evidence>
<protein>
    <recommendedName>
        <fullName evidence="1">Polymerase nucleotidyl transferase domain-containing protein</fullName>
    </recommendedName>
</protein>
<dbReference type="Pfam" id="PF01909">
    <property type="entry name" value="NTP_transf_2"/>
    <property type="match status" value="1"/>
</dbReference>
<comment type="caution">
    <text evidence="2">The sequence shown here is derived from an EMBL/GenBank/DDBJ whole genome shotgun (WGS) entry which is preliminary data.</text>
</comment>
<gene>
    <name evidence="2" type="ORF">A2871_03980</name>
</gene>
<evidence type="ECO:0000259" key="1">
    <source>
        <dbReference type="Pfam" id="PF01909"/>
    </source>
</evidence>